<keyword evidence="9" id="KW-1185">Reference proteome</keyword>
<keyword evidence="4 7" id="KW-0406">Ion transport</keyword>
<dbReference type="GO" id="GO:0045259">
    <property type="term" value="C:proton-transporting ATP synthase complex"/>
    <property type="evidence" value="ECO:0007669"/>
    <property type="project" value="UniProtKB-KW"/>
</dbReference>
<evidence type="ECO:0000256" key="2">
    <source>
        <dbReference type="ARBA" id="ARBA00022448"/>
    </source>
</evidence>
<proteinExistence type="inferred from homology"/>
<dbReference type="PRINTS" id="PR00125">
    <property type="entry name" value="ATPASEDELTA"/>
</dbReference>
<evidence type="ECO:0000256" key="6">
    <source>
        <dbReference type="ARBA" id="ARBA00023310"/>
    </source>
</evidence>
<evidence type="ECO:0000256" key="3">
    <source>
        <dbReference type="ARBA" id="ARBA00022781"/>
    </source>
</evidence>
<dbReference type="AlphaFoldDB" id="A0A1I5EVT3"/>
<dbReference type="Gene3D" id="1.10.520.20">
    <property type="entry name" value="N-terminal domain of the delta subunit of the F1F0-ATP synthase"/>
    <property type="match status" value="1"/>
</dbReference>
<dbReference type="Proteomes" id="UP000199564">
    <property type="component" value="Unassembled WGS sequence"/>
</dbReference>
<dbReference type="PANTHER" id="PTHR11910">
    <property type="entry name" value="ATP SYNTHASE DELTA CHAIN"/>
    <property type="match status" value="1"/>
</dbReference>
<evidence type="ECO:0000256" key="4">
    <source>
        <dbReference type="ARBA" id="ARBA00023065"/>
    </source>
</evidence>
<keyword evidence="7" id="KW-1003">Cell membrane</keyword>
<keyword evidence="2 7" id="KW-0813">Transport</keyword>
<evidence type="ECO:0000256" key="1">
    <source>
        <dbReference type="ARBA" id="ARBA00004370"/>
    </source>
</evidence>
<accession>A0A1I5EVT3</accession>
<name>A0A1I5EVT3_9BACT</name>
<dbReference type="RefSeq" id="WP_091652283.1">
    <property type="nucleotide sequence ID" value="NZ_FOVW01000004.1"/>
</dbReference>
<comment type="function">
    <text evidence="7">This protein is part of the stalk that links CF(0) to CF(1). It either transmits conformational changes from CF(0) to CF(1) or is implicated in proton conduction.</text>
</comment>
<dbReference type="STRING" id="226506.SAMN04488519_10477"/>
<keyword evidence="3 7" id="KW-0375">Hydrogen ion transport</keyword>
<dbReference type="InterPro" id="IPR026015">
    <property type="entry name" value="ATP_synth_OSCP/delta_N_sf"/>
</dbReference>
<dbReference type="GO" id="GO:0005886">
    <property type="term" value="C:plasma membrane"/>
    <property type="evidence" value="ECO:0007669"/>
    <property type="project" value="UniProtKB-SubCell"/>
</dbReference>
<gene>
    <name evidence="7" type="primary">atpH</name>
    <name evidence="8" type="ORF">SAMN04488519_10477</name>
</gene>
<keyword evidence="6 7" id="KW-0066">ATP synthesis</keyword>
<keyword evidence="7" id="KW-0139">CF(1)</keyword>
<dbReference type="Pfam" id="PF00213">
    <property type="entry name" value="OSCP"/>
    <property type="match status" value="1"/>
</dbReference>
<dbReference type="NCBIfam" id="TIGR01145">
    <property type="entry name" value="ATP_synt_delta"/>
    <property type="match status" value="1"/>
</dbReference>
<dbReference type="InterPro" id="IPR020781">
    <property type="entry name" value="ATPase_OSCP/d_CS"/>
</dbReference>
<comment type="function">
    <text evidence="7">F(1)F(0) ATP synthase produces ATP from ADP in the presence of a proton or sodium gradient. F-type ATPases consist of two structural domains, F(1) containing the extramembraneous catalytic core and F(0) containing the membrane proton channel, linked together by a central stalk and a peripheral stalk. During catalysis, ATP synthesis in the catalytic domain of F(1) is coupled via a rotary mechanism of the central stalk subunits to proton translocation.</text>
</comment>
<dbReference type="EMBL" id="FOVW01000004">
    <property type="protein sequence ID" value="SFO15141.1"/>
    <property type="molecule type" value="Genomic_DNA"/>
</dbReference>
<organism evidence="8 9">
    <name type="scientific">Algoriphagus ornithinivorans</name>
    <dbReference type="NCBI Taxonomy" id="226506"/>
    <lineage>
        <taxon>Bacteria</taxon>
        <taxon>Pseudomonadati</taxon>
        <taxon>Bacteroidota</taxon>
        <taxon>Cytophagia</taxon>
        <taxon>Cytophagales</taxon>
        <taxon>Cyclobacteriaceae</taxon>
        <taxon>Algoriphagus</taxon>
    </lineage>
</organism>
<comment type="subcellular location">
    <subcellularLocation>
        <location evidence="7">Cell membrane</location>
        <topology evidence="7">Peripheral membrane protein</topology>
    </subcellularLocation>
    <subcellularLocation>
        <location evidence="1">Membrane</location>
    </subcellularLocation>
</comment>
<evidence type="ECO:0000313" key="9">
    <source>
        <dbReference type="Proteomes" id="UP000199564"/>
    </source>
</evidence>
<evidence type="ECO:0000256" key="7">
    <source>
        <dbReference type="HAMAP-Rule" id="MF_01416"/>
    </source>
</evidence>
<dbReference type="HAMAP" id="MF_01416">
    <property type="entry name" value="ATP_synth_delta_bact"/>
    <property type="match status" value="1"/>
</dbReference>
<dbReference type="PROSITE" id="PS00389">
    <property type="entry name" value="ATPASE_DELTA"/>
    <property type="match status" value="1"/>
</dbReference>
<sequence length="186" mass="21340">MSNQRVASRYAKSILELALEKGQLEEVHEDFQKLTTIANGNRDLSLLLKNPIINSEKKLKVLKALFAKGAQEMTLTFFEIVSRKNREEILIDVAKEFEIQYNVHKSIQVAELTTTFPIDEKMRKEFIAIVKEISGKDSVQLVEKINPAMIGGYVLKVNDRQLDESLSSKLRVLKNQFSENHYESKI</sequence>
<reference evidence="9" key="1">
    <citation type="submission" date="2016-10" db="EMBL/GenBank/DDBJ databases">
        <authorList>
            <person name="Varghese N."/>
            <person name="Submissions S."/>
        </authorList>
    </citation>
    <scope>NUCLEOTIDE SEQUENCE [LARGE SCALE GENOMIC DNA]</scope>
    <source>
        <strain evidence="9">DSM 15282</strain>
    </source>
</reference>
<dbReference type="SUPFAM" id="SSF47928">
    <property type="entry name" value="N-terminal domain of the delta subunit of the F1F0-ATP synthase"/>
    <property type="match status" value="1"/>
</dbReference>
<dbReference type="InterPro" id="IPR000711">
    <property type="entry name" value="ATPase_OSCP/dsu"/>
</dbReference>
<evidence type="ECO:0000256" key="5">
    <source>
        <dbReference type="ARBA" id="ARBA00023136"/>
    </source>
</evidence>
<dbReference type="GO" id="GO:0046933">
    <property type="term" value="F:proton-transporting ATP synthase activity, rotational mechanism"/>
    <property type="evidence" value="ECO:0007669"/>
    <property type="project" value="UniProtKB-UniRule"/>
</dbReference>
<comment type="similarity">
    <text evidence="7">Belongs to the ATPase delta chain family.</text>
</comment>
<keyword evidence="5 7" id="KW-0472">Membrane</keyword>
<protein>
    <recommendedName>
        <fullName evidence="7">ATP synthase subunit delta</fullName>
    </recommendedName>
    <alternativeName>
        <fullName evidence="7">ATP synthase F(1) sector subunit delta</fullName>
    </alternativeName>
    <alternativeName>
        <fullName evidence="7">F-type ATPase subunit delta</fullName>
        <shortName evidence="7">F-ATPase subunit delta</shortName>
    </alternativeName>
</protein>
<evidence type="ECO:0000313" key="8">
    <source>
        <dbReference type="EMBL" id="SFO15141.1"/>
    </source>
</evidence>